<dbReference type="CDD" id="cd02440">
    <property type="entry name" value="AdoMet_MTases"/>
    <property type="match status" value="1"/>
</dbReference>
<evidence type="ECO:0008006" key="3">
    <source>
        <dbReference type="Google" id="ProtNLM"/>
    </source>
</evidence>
<dbReference type="PIRSF" id="PIRSF017393">
    <property type="entry name" value="MTase_SAV2177"/>
    <property type="match status" value="1"/>
</dbReference>
<organism evidence="1 2">
    <name type="scientific">Actinomadura rubrisoli</name>
    <dbReference type="NCBI Taxonomy" id="2530368"/>
    <lineage>
        <taxon>Bacteria</taxon>
        <taxon>Bacillati</taxon>
        <taxon>Actinomycetota</taxon>
        <taxon>Actinomycetes</taxon>
        <taxon>Streptosporangiales</taxon>
        <taxon>Thermomonosporaceae</taxon>
        <taxon>Actinomadura</taxon>
    </lineage>
</organism>
<name>A0A4R5B276_9ACTN</name>
<dbReference type="Proteomes" id="UP000294513">
    <property type="component" value="Unassembled WGS sequence"/>
</dbReference>
<accession>A0A4R5B276</accession>
<proteinExistence type="predicted"/>
<dbReference type="RefSeq" id="WP_131897825.1">
    <property type="nucleotide sequence ID" value="NZ_SMKU01000158.1"/>
</dbReference>
<dbReference type="Pfam" id="PF04672">
    <property type="entry name" value="Methyltransf_19"/>
    <property type="match status" value="1"/>
</dbReference>
<sequence>MDAQECPVAAAEDIPTEIHHDVPTAARIYGWALGGKDNYEADRQFMLQNLPEFPEFIDIARQNRLFLYRAVRYLAQEAGIQQFLDMGCGLPTNDNVHQVAQRFAPDARVVYVDLDPIVLVHARALLADDHSTAVITADMCDQEAILAHPDVERLIDFSEPLAVLFLSVGHHLLDADDPRRVLRTAIDRAVPGSHLAFTQIVCSDRERAADIDARSNGAGLRWRTRDRAETDALLPDALEAVEPGLVDIVNWRPDPAQPPLAPVPAELRPYAGASKMGRDLTEYGGILRKP</sequence>
<dbReference type="AlphaFoldDB" id="A0A4R5B276"/>
<evidence type="ECO:0000313" key="1">
    <source>
        <dbReference type="EMBL" id="TDD80168.1"/>
    </source>
</evidence>
<dbReference type="InterPro" id="IPR029063">
    <property type="entry name" value="SAM-dependent_MTases_sf"/>
</dbReference>
<gene>
    <name evidence="1" type="ORF">E1298_26380</name>
</gene>
<dbReference type="Gene3D" id="3.40.50.150">
    <property type="entry name" value="Vaccinia Virus protein VP39"/>
    <property type="match status" value="1"/>
</dbReference>
<dbReference type="InterPro" id="IPR006764">
    <property type="entry name" value="SAM_dep_MeTrfase_SAV2177_type"/>
</dbReference>
<protein>
    <recommendedName>
        <fullName evidence="3">SAM-dependent methyltransferase</fullName>
    </recommendedName>
</protein>
<keyword evidence="2" id="KW-1185">Reference proteome</keyword>
<dbReference type="OrthoDB" id="3216820at2"/>
<comment type="caution">
    <text evidence="1">The sequence shown here is derived from an EMBL/GenBank/DDBJ whole genome shotgun (WGS) entry which is preliminary data.</text>
</comment>
<dbReference type="EMBL" id="SMKU01000158">
    <property type="protein sequence ID" value="TDD80168.1"/>
    <property type="molecule type" value="Genomic_DNA"/>
</dbReference>
<dbReference type="SUPFAM" id="SSF53335">
    <property type="entry name" value="S-adenosyl-L-methionine-dependent methyltransferases"/>
    <property type="match status" value="1"/>
</dbReference>
<evidence type="ECO:0000313" key="2">
    <source>
        <dbReference type="Proteomes" id="UP000294513"/>
    </source>
</evidence>
<reference evidence="1 2" key="1">
    <citation type="submission" date="2019-03" db="EMBL/GenBank/DDBJ databases">
        <title>Draft genome sequences of novel Actinobacteria.</title>
        <authorList>
            <person name="Sahin N."/>
            <person name="Ay H."/>
            <person name="Saygin H."/>
        </authorList>
    </citation>
    <scope>NUCLEOTIDE SEQUENCE [LARGE SCALE GENOMIC DNA]</scope>
    <source>
        <strain evidence="1 2">H3C3</strain>
    </source>
</reference>